<evidence type="ECO:0008006" key="3">
    <source>
        <dbReference type="Google" id="ProtNLM"/>
    </source>
</evidence>
<dbReference type="AlphaFoldDB" id="A0A4R3I204"/>
<gene>
    <name evidence="1" type="ORF">EDC30_103201</name>
</gene>
<comment type="caution">
    <text evidence="1">The sequence shown here is derived from an EMBL/GenBank/DDBJ whole genome shotgun (WGS) entry which is preliminary data.</text>
</comment>
<accession>A0A4R3I204</accession>
<dbReference type="Proteomes" id="UP000295382">
    <property type="component" value="Unassembled WGS sequence"/>
</dbReference>
<sequence length="216" mass="23592">MTGALIDNDVLYKTAAFGVLGKMMASGPFRVQHYSMLGAAKYMITKRLTKRPPARGSSSALAEFEAAIAAISVLEPTDEEIRFAATLEFLAQELNLELDGGESILCAILLNRKSDYIFTGDKRAIRAVSGLLAQDNTLGLSEKIVCLEQIFMWLIQHADSTEVRTAICAEPTVDKSLANCFSCLSPTVQIESWREGLNSHIEDLKQRAPGVLATHN</sequence>
<dbReference type="OrthoDB" id="7597352at2"/>
<proteinExistence type="predicted"/>
<dbReference type="EMBL" id="SLZQ01000003">
    <property type="protein sequence ID" value="TCS37909.1"/>
    <property type="molecule type" value="Genomic_DNA"/>
</dbReference>
<dbReference type="RefSeq" id="WP_132257979.1">
    <property type="nucleotide sequence ID" value="NZ_SLZQ01000003.1"/>
</dbReference>
<organism evidence="1 2">
    <name type="scientific">Paucimonas lemoignei</name>
    <name type="common">Pseudomonas lemoignei</name>
    <dbReference type="NCBI Taxonomy" id="29443"/>
    <lineage>
        <taxon>Bacteria</taxon>
        <taxon>Pseudomonadati</taxon>
        <taxon>Pseudomonadota</taxon>
        <taxon>Betaproteobacteria</taxon>
        <taxon>Burkholderiales</taxon>
        <taxon>Burkholderiaceae</taxon>
        <taxon>Paucimonas</taxon>
    </lineage>
</organism>
<evidence type="ECO:0000313" key="2">
    <source>
        <dbReference type="Proteomes" id="UP000295382"/>
    </source>
</evidence>
<protein>
    <recommendedName>
        <fullName evidence="3">PIN domain-containing protein</fullName>
    </recommendedName>
</protein>
<keyword evidence="2" id="KW-1185">Reference proteome</keyword>
<reference evidence="1 2" key="1">
    <citation type="submission" date="2019-03" db="EMBL/GenBank/DDBJ databases">
        <title>Genomic Encyclopedia of Type Strains, Phase IV (KMG-IV): sequencing the most valuable type-strain genomes for metagenomic binning, comparative biology and taxonomic classification.</title>
        <authorList>
            <person name="Goeker M."/>
        </authorList>
    </citation>
    <scope>NUCLEOTIDE SEQUENCE [LARGE SCALE GENOMIC DNA]</scope>
    <source>
        <strain evidence="1 2">DSM 7445</strain>
    </source>
</reference>
<name>A0A4R3I204_PAULE</name>
<evidence type="ECO:0000313" key="1">
    <source>
        <dbReference type="EMBL" id="TCS37909.1"/>
    </source>
</evidence>